<evidence type="ECO:0000313" key="2">
    <source>
        <dbReference type="Proteomes" id="UP000295717"/>
    </source>
</evidence>
<dbReference type="AlphaFoldDB" id="A0A4R3N3E9"/>
<sequence length="141" mass="15890">MNAIAYKGGYRYQLQQDLICPALAPPDGATIRTRFIDLTAEGWLTIRAGYAWDGPSGPTLHSPSFMRGSLIHDALYQLIREGHLPRTHRRAADRLLYDLCRRDGMWAIRAAWVWLAVRLVGGLVLRHAANPIRYAPEGRPT</sequence>
<dbReference type="Proteomes" id="UP000295717">
    <property type="component" value="Unassembled WGS sequence"/>
</dbReference>
<name>A0A4R3N3E9_9GAMM</name>
<dbReference type="EMBL" id="SMAO01000004">
    <property type="protein sequence ID" value="TCT21199.1"/>
    <property type="molecule type" value="Genomic_DNA"/>
</dbReference>
<evidence type="ECO:0000313" key="1">
    <source>
        <dbReference type="EMBL" id="TCT21199.1"/>
    </source>
</evidence>
<proteinExistence type="predicted"/>
<dbReference type="OrthoDB" id="8592135at2"/>
<protein>
    <submittedName>
        <fullName evidence="1">Uncharacterized protein DUF1353</fullName>
    </submittedName>
</protein>
<comment type="caution">
    <text evidence="1">The sequence shown here is derived from an EMBL/GenBank/DDBJ whole genome shotgun (WGS) entry which is preliminary data.</text>
</comment>
<keyword evidence="2" id="KW-1185">Reference proteome</keyword>
<organism evidence="1 2">
    <name type="scientific">Thiobaca trueperi</name>
    <dbReference type="NCBI Taxonomy" id="127458"/>
    <lineage>
        <taxon>Bacteria</taxon>
        <taxon>Pseudomonadati</taxon>
        <taxon>Pseudomonadota</taxon>
        <taxon>Gammaproteobacteria</taxon>
        <taxon>Chromatiales</taxon>
        <taxon>Chromatiaceae</taxon>
        <taxon>Thiobaca</taxon>
    </lineage>
</organism>
<dbReference type="InterPro" id="IPR010767">
    <property type="entry name" value="Phage_CGC-2007_Cje0229"/>
</dbReference>
<dbReference type="RefSeq" id="WP_132976811.1">
    <property type="nucleotide sequence ID" value="NZ_SMAO01000004.1"/>
</dbReference>
<gene>
    <name evidence="1" type="ORF">EDC35_10452</name>
</gene>
<reference evidence="1 2" key="1">
    <citation type="submission" date="2019-03" db="EMBL/GenBank/DDBJ databases">
        <title>Genomic Encyclopedia of Type Strains, Phase IV (KMG-IV): sequencing the most valuable type-strain genomes for metagenomic binning, comparative biology and taxonomic classification.</title>
        <authorList>
            <person name="Goeker M."/>
        </authorList>
    </citation>
    <scope>NUCLEOTIDE SEQUENCE [LARGE SCALE GENOMIC DNA]</scope>
    <source>
        <strain evidence="1 2">DSM 13587</strain>
    </source>
</reference>
<accession>A0A4R3N3E9</accession>
<dbReference type="Pfam" id="PF07087">
    <property type="entry name" value="DUF1353"/>
    <property type="match status" value="1"/>
</dbReference>